<dbReference type="Proteomes" id="UP000198551">
    <property type="component" value="Unassembled WGS sequence"/>
</dbReference>
<sequence length="206" mass="23037">MSDPYGRVSGMTEPEDPKAALHRYLRGLREDLIWKLDGLSERDARLPRTASGNNFLGLLKHCLNAEAGYFGSTFGREFPTPEELVPSEAVDADPQSDWYAREDESKDGLIDLYRRVGAFADQTIEALPLDAPGRVPWWQPGRQDVTLHQVIVHVCVDLARHAGHADIMREQHDAAIGLRRDNTNIPGGYDWPAYVSKLSALADRFA</sequence>
<name>A0A1C4X708_9ACTN</name>
<proteinExistence type="predicted"/>
<accession>A0A1C4X708</accession>
<evidence type="ECO:0008006" key="3">
    <source>
        <dbReference type="Google" id="ProtNLM"/>
    </source>
</evidence>
<dbReference type="EMBL" id="FMCV01000006">
    <property type="protein sequence ID" value="SCF04011.1"/>
    <property type="molecule type" value="Genomic_DNA"/>
</dbReference>
<protein>
    <recommendedName>
        <fullName evidence="3">DinB superfamily protein</fullName>
    </recommendedName>
</protein>
<evidence type="ECO:0000313" key="2">
    <source>
        <dbReference type="Proteomes" id="UP000198551"/>
    </source>
</evidence>
<dbReference type="SUPFAM" id="SSF109854">
    <property type="entry name" value="DinB/YfiT-like putative metalloenzymes"/>
    <property type="match status" value="1"/>
</dbReference>
<evidence type="ECO:0000313" key="1">
    <source>
        <dbReference type="EMBL" id="SCF04011.1"/>
    </source>
</evidence>
<dbReference type="AlphaFoldDB" id="A0A1C4X708"/>
<dbReference type="InterPro" id="IPR034660">
    <property type="entry name" value="DinB/YfiT-like"/>
</dbReference>
<reference evidence="2" key="1">
    <citation type="submission" date="2016-06" db="EMBL/GenBank/DDBJ databases">
        <authorList>
            <person name="Varghese N."/>
        </authorList>
    </citation>
    <scope>NUCLEOTIDE SEQUENCE [LARGE SCALE GENOMIC DNA]</scope>
    <source>
        <strain evidence="2">DSM 45555</strain>
    </source>
</reference>
<keyword evidence="2" id="KW-1185">Reference proteome</keyword>
<dbReference type="InterPro" id="IPR007061">
    <property type="entry name" value="MST-like"/>
</dbReference>
<dbReference type="Pfam" id="PF04978">
    <property type="entry name" value="MST"/>
    <property type="match status" value="1"/>
</dbReference>
<gene>
    <name evidence="1" type="ORF">GA0070215_106172</name>
</gene>
<dbReference type="Gene3D" id="1.20.120.450">
    <property type="entry name" value="dinb family like domain"/>
    <property type="match status" value="1"/>
</dbReference>
<organism evidence="1 2">
    <name type="scientific">Micromonospora marina</name>
    <dbReference type="NCBI Taxonomy" id="307120"/>
    <lineage>
        <taxon>Bacteria</taxon>
        <taxon>Bacillati</taxon>
        <taxon>Actinomycetota</taxon>
        <taxon>Actinomycetes</taxon>
        <taxon>Micromonosporales</taxon>
        <taxon>Micromonosporaceae</taxon>
        <taxon>Micromonospora</taxon>
    </lineage>
</organism>